<reference evidence="4 5" key="1">
    <citation type="submission" date="2014-12" db="EMBL/GenBank/DDBJ databases">
        <title>Draft genome sequences of 29 type strains of Enterococci.</title>
        <authorList>
            <person name="Zhong Z."/>
            <person name="Sun Z."/>
            <person name="Liu W."/>
            <person name="Zhang W."/>
            <person name="Zhang H."/>
        </authorList>
    </citation>
    <scope>NUCLEOTIDE SEQUENCE [LARGE SCALE GENOMIC DNA]</scope>
    <source>
        <strain evidence="4 5">DSM 17690</strain>
    </source>
</reference>
<dbReference type="InterPro" id="IPR050661">
    <property type="entry name" value="BglG_antiterminators"/>
</dbReference>
<evidence type="ECO:0000259" key="3">
    <source>
        <dbReference type="Pfam" id="PF05043"/>
    </source>
</evidence>
<evidence type="ECO:0000256" key="2">
    <source>
        <dbReference type="ARBA" id="ARBA00023163"/>
    </source>
</evidence>
<dbReference type="InterPro" id="IPR007737">
    <property type="entry name" value="Mga_HTH"/>
</dbReference>
<dbReference type="EMBL" id="JXKD01000001">
    <property type="protein sequence ID" value="OJG12268.1"/>
    <property type="molecule type" value="Genomic_DNA"/>
</dbReference>
<sequence length="496" mass="58611">MMNVEQYTTEPLFGLDKEFLLKNQLLQILDNSSNYLTFKEIAHHFRGISIDVLQQTCRKIQSDFLEWYSVEECELVIHPQLGARLLRKKIPFKALIDAYACQEISYTLLQELFRYRELIASDFYENQHVSESTLRRKIKRINQSLAHYNLRITFAYKIKLTGSELAIRSFYFYFLFLFYRQLPAVPGIAEQGFFESKAIKIQNHLGLTLSLKELGVFSLIYYVHEHGVHSGTPLRLTEKENELFHQFDFPPKPNFLNNWSFNDWQFFLLFTMATDLFEQDFDIATRDVLVPLFVFESLAWGQAFKMAFGQLTSEEQALVHEAIQKSLVLSYFISIDDEFFRLFQVINFETFQQQNPLFYQRFEQFWNDFRFKVPALDSSSFKFTSLMLASYFSPLDTQLYSVKIAVYSEVSSHFNYYLANRLKSQFKTKYDFVFITDFQQADLIITTFELPAEECYETPQIIIDPLLTSNDLLLIDQWIEKMIVKESDLLLSMSDI</sequence>
<comment type="caution">
    <text evidence="4">The sequence shown here is derived from an EMBL/GenBank/DDBJ whole genome shotgun (WGS) entry which is preliminary data.</text>
</comment>
<feature type="domain" description="Mga helix-turn-helix" evidence="3">
    <location>
        <begin position="92"/>
        <end position="174"/>
    </location>
</feature>
<name>A0A1L8QXP1_9ENTE</name>
<dbReference type="AlphaFoldDB" id="A0A1L8QXP1"/>
<protein>
    <recommendedName>
        <fullName evidence="3">Mga helix-turn-helix domain-containing protein</fullName>
    </recommendedName>
</protein>
<dbReference type="PANTHER" id="PTHR30185:SF18">
    <property type="entry name" value="TRANSCRIPTIONAL REGULATOR MTLR"/>
    <property type="match status" value="1"/>
</dbReference>
<proteinExistence type="predicted"/>
<dbReference type="InterPro" id="IPR036388">
    <property type="entry name" value="WH-like_DNA-bd_sf"/>
</dbReference>
<dbReference type="OrthoDB" id="2193935at2"/>
<dbReference type="Pfam" id="PF05043">
    <property type="entry name" value="Mga"/>
    <property type="match status" value="1"/>
</dbReference>
<accession>A0A1L8QXP1</accession>
<evidence type="ECO:0000256" key="1">
    <source>
        <dbReference type="ARBA" id="ARBA00023015"/>
    </source>
</evidence>
<dbReference type="Proteomes" id="UP000182149">
    <property type="component" value="Unassembled WGS sequence"/>
</dbReference>
<keyword evidence="2" id="KW-0804">Transcription</keyword>
<dbReference type="PANTHER" id="PTHR30185">
    <property type="entry name" value="CRYPTIC BETA-GLUCOSIDE BGL OPERON ANTITERMINATOR"/>
    <property type="match status" value="1"/>
</dbReference>
<dbReference type="Gene3D" id="1.10.10.10">
    <property type="entry name" value="Winged helix-like DNA-binding domain superfamily/Winged helix DNA-binding domain"/>
    <property type="match status" value="1"/>
</dbReference>
<organism evidence="4 5">
    <name type="scientific">Enterococcus aquimarinus</name>
    <dbReference type="NCBI Taxonomy" id="328396"/>
    <lineage>
        <taxon>Bacteria</taxon>
        <taxon>Bacillati</taxon>
        <taxon>Bacillota</taxon>
        <taxon>Bacilli</taxon>
        <taxon>Lactobacillales</taxon>
        <taxon>Enterococcaceae</taxon>
        <taxon>Enterococcus</taxon>
    </lineage>
</organism>
<keyword evidence="1" id="KW-0805">Transcription regulation</keyword>
<gene>
    <name evidence="4" type="ORF">RU93_GL000198</name>
</gene>
<evidence type="ECO:0000313" key="5">
    <source>
        <dbReference type="Proteomes" id="UP000182149"/>
    </source>
</evidence>
<keyword evidence="5" id="KW-1185">Reference proteome</keyword>
<evidence type="ECO:0000313" key="4">
    <source>
        <dbReference type="EMBL" id="OJG12268.1"/>
    </source>
</evidence>
<dbReference type="STRING" id="328396.RU93_GL000198"/>